<feature type="region of interest" description="Disordered" evidence="1">
    <location>
        <begin position="51"/>
        <end position="73"/>
    </location>
</feature>
<keyword evidence="3" id="KW-1185">Reference proteome</keyword>
<dbReference type="Proteomes" id="UP001208570">
    <property type="component" value="Unassembled WGS sequence"/>
</dbReference>
<name>A0AAD9K0U6_9ANNE</name>
<gene>
    <name evidence="2" type="ORF">LSH36_98g03000</name>
</gene>
<dbReference type="EMBL" id="JAODUP010000098">
    <property type="protein sequence ID" value="KAK2162456.1"/>
    <property type="molecule type" value="Genomic_DNA"/>
</dbReference>
<proteinExistence type="predicted"/>
<comment type="caution">
    <text evidence="2">The sequence shown here is derived from an EMBL/GenBank/DDBJ whole genome shotgun (WGS) entry which is preliminary data.</text>
</comment>
<reference evidence="2" key="1">
    <citation type="journal article" date="2023" name="Mol. Biol. Evol.">
        <title>Third-Generation Sequencing Reveals the Adaptive Role of the Epigenome in Three Deep-Sea Polychaetes.</title>
        <authorList>
            <person name="Perez M."/>
            <person name="Aroh O."/>
            <person name="Sun Y."/>
            <person name="Lan Y."/>
            <person name="Juniper S.K."/>
            <person name="Young C.R."/>
            <person name="Angers B."/>
            <person name="Qian P.Y."/>
        </authorList>
    </citation>
    <scope>NUCLEOTIDE SEQUENCE</scope>
    <source>
        <strain evidence="2">P08H-3</strain>
    </source>
</reference>
<dbReference type="AlphaFoldDB" id="A0AAD9K0U6"/>
<feature type="region of interest" description="Disordered" evidence="1">
    <location>
        <begin position="173"/>
        <end position="202"/>
    </location>
</feature>
<sequence length="287" mass="31902">MDTPEMTPVVKSRFSIDAILMTKRKCMTSPSRFVNVTPTYDARIRTRRDGAPHDLLPTARRSPTPEGAYGQSPDRCRQMAFRSEPIRILPPSGSSPLDLTKHSIMTSRPEVHVTPAGDRYPDIESGLSSPTEFRNPGHLSPSSSGYEDNEDVIDVEVVRQREVRSGFRPLTSGSGAAYSADDDSDITSDRVSGSWSWRDTDTDPEGLAERTLRGHPAIADRLRIIAQGPVCLRDDVSLTSVYRLPDLIRAAIVRLWIGEVPSTIGTSSICQFCLYRSVHKSDPERYR</sequence>
<organism evidence="2 3">
    <name type="scientific">Paralvinella palmiformis</name>
    <dbReference type="NCBI Taxonomy" id="53620"/>
    <lineage>
        <taxon>Eukaryota</taxon>
        <taxon>Metazoa</taxon>
        <taxon>Spiralia</taxon>
        <taxon>Lophotrochozoa</taxon>
        <taxon>Annelida</taxon>
        <taxon>Polychaeta</taxon>
        <taxon>Sedentaria</taxon>
        <taxon>Canalipalpata</taxon>
        <taxon>Terebellida</taxon>
        <taxon>Terebelliformia</taxon>
        <taxon>Alvinellidae</taxon>
        <taxon>Paralvinella</taxon>
    </lineage>
</organism>
<protein>
    <submittedName>
        <fullName evidence="2">Uncharacterized protein</fullName>
    </submittedName>
</protein>
<evidence type="ECO:0000256" key="1">
    <source>
        <dbReference type="SAM" id="MobiDB-lite"/>
    </source>
</evidence>
<evidence type="ECO:0000313" key="3">
    <source>
        <dbReference type="Proteomes" id="UP001208570"/>
    </source>
</evidence>
<evidence type="ECO:0000313" key="2">
    <source>
        <dbReference type="EMBL" id="KAK2162456.1"/>
    </source>
</evidence>
<feature type="region of interest" description="Disordered" evidence="1">
    <location>
        <begin position="112"/>
        <end position="150"/>
    </location>
</feature>
<accession>A0AAD9K0U6</accession>